<sequence length="357" mass="40167">MIQKECFNKEWIDKVCSSHKFKHPELVEKVIRAFSLLEMLVKEGCPLTFKGGTSLLLILGGEARRLSIDIDVLCPPGTDIEQYLQNCDKYGFTDCKVIRRENRNGNIPKGHYKSFFEVVYSDQIEDSVLLDVLYEDCHYHQIEDKELAHPFIKTDGGETIIRVPSVADILGDKLTAFAPNTCGVPYYKGTHNSTINVAKQLHDVGRLFDAVEDITTTAETFKSIAIVELSSYRDKGDDLSIVYDDIRNTALALATRGKIDPNNDFELLKEGVDKLKSHIYVGRYTLDMAICDAAKAAYLATVIQYGLDRIDKYSGNVADVKDMTINPVISKEVAKIRRGNPEAFYYWSKISQILVSA</sequence>
<accession>A0AA37MKK1</accession>
<protein>
    <recommendedName>
        <fullName evidence="3">Nucleotidyl transferase AbiEii toxin, Type IV TA system</fullName>
    </recommendedName>
</protein>
<dbReference type="InterPro" id="IPR014942">
    <property type="entry name" value="AbiEii"/>
</dbReference>
<dbReference type="Pfam" id="PF08843">
    <property type="entry name" value="AbiEii"/>
    <property type="match status" value="1"/>
</dbReference>
<proteinExistence type="predicted"/>
<dbReference type="EMBL" id="BPTT01000001">
    <property type="protein sequence ID" value="GJG32781.1"/>
    <property type="molecule type" value="Genomic_DNA"/>
</dbReference>
<dbReference type="Proteomes" id="UP000887097">
    <property type="component" value="Unassembled WGS sequence"/>
</dbReference>
<name>A0AA37MKK1_XYLRU</name>
<evidence type="ECO:0000313" key="2">
    <source>
        <dbReference type="Proteomes" id="UP000887097"/>
    </source>
</evidence>
<dbReference type="AlphaFoldDB" id="A0AA37MKK1"/>
<evidence type="ECO:0000313" key="1">
    <source>
        <dbReference type="EMBL" id="GJG32781.1"/>
    </source>
</evidence>
<dbReference type="RefSeq" id="WP_041385542.1">
    <property type="nucleotide sequence ID" value="NZ_BPTT01000001.1"/>
</dbReference>
<organism evidence="1 2">
    <name type="scientific">Xylanibacter ruminicola</name>
    <name type="common">Prevotella ruminicola</name>
    <dbReference type="NCBI Taxonomy" id="839"/>
    <lineage>
        <taxon>Bacteria</taxon>
        <taxon>Pseudomonadati</taxon>
        <taxon>Bacteroidota</taxon>
        <taxon>Bacteroidia</taxon>
        <taxon>Bacteroidales</taxon>
        <taxon>Prevotellaceae</taxon>
        <taxon>Xylanibacter</taxon>
    </lineage>
</organism>
<comment type="caution">
    <text evidence="1">The sequence shown here is derived from an EMBL/GenBank/DDBJ whole genome shotgun (WGS) entry which is preliminary data.</text>
</comment>
<reference evidence="1" key="1">
    <citation type="submission" date="2021-08" db="EMBL/GenBank/DDBJ databases">
        <title>Prevotella lacticifex sp. nov., isolated from rumen of cow.</title>
        <authorList>
            <person name="Shinkai T."/>
            <person name="Ikeyama N."/>
            <person name="Kumagai M."/>
            <person name="Ohmori H."/>
            <person name="Sakamoto M."/>
            <person name="Ohkuma M."/>
            <person name="Mitsumori M."/>
        </authorList>
    </citation>
    <scope>NUCLEOTIDE SEQUENCE</scope>
    <source>
        <strain evidence="1">JCM 8259</strain>
    </source>
</reference>
<dbReference type="GeneID" id="31499926"/>
<evidence type="ECO:0008006" key="3">
    <source>
        <dbReference type="Google" id="ProtNLM"/>
    </source>
</evidence>
<gene>
    <name evidence="1" type="ORF">PRMUPPPA20_08900</name>
</gene>